<dbReference type="FunFam" id="1.10.940.10:FF:000001">
    <property type="entry name" value="Transcription antitermination factor NusB"/>
    <property type="match status" value="1"/>
</dbReference>
<dbReference type="PANTHER" id="PTHR11078:SF3">
    <property type="entry name" value="ANTITERMINATION NUSB DOMAIN-CONTAINING PROTEIN"/>
    <property type="match status" value="1"/>
</dbReference>
<dbReference type="InterPro" id="IPR035926">
    <property type="entry name" value="NusB-like_sf"/>
</dbReference>
<dbReference type="PANTHER" id="PTHR11078">
    <property type="entry name" value="N UTILIZATION SUBSTANCE PROTEIN B-RELATED"/>
    <property type="match status" value="1"/>
</dbReference>
<proteinExistence type="inferred from homology"/>
<dbReference type="GO" id="GO:0005829">
    <property type="term" value="C:cytosol"/>
    <property type="evidence" value="ECO:0007669"/>
    <property type="project" value="TreeGrafter"/>
</dbReference>
<dbReference type="AlphaFoldDB" id="A0A1T4U2Y9"/>
<dbReference type="GO" id="GO:0003723">
    <property type="term" value="F:RNA binding"/>
    <property type="evidence" value="ECO:0007669"/>
    <property type="project" value="UniProtKB-UniRule"/>
</dbReference>
<organism evidence="8 9">
    <name type="scientific">Enterovibrio nigricans DSM 22720</name>
    <dbReference type="NCBI Taxonomy" id="1121868"/>
    <lineage>
        <taxon>Bacteria</taxon>
        <taxon>Pseudomonadati</taxon>
        <taxon>Pseudomonadota</taxon>
        <taxon>Gammaproteobacteria</taxon>
        <taxon>Vibrionales</taxon>
        <taxon>Vibrionaceae</taxon>
        <taxon>Enterovibrio</taxon>
    </lineage>
</organism>
<dbReference type="Proteomes" id="UP000190162">
    <property type="component" value="Unassembled WGS sequence"/>
</dbReference>
<dbReference type="SUPFAM" id="SSF48013">
    <property type="entry name" value="NusB-like"/>
    <property type="match status" value="1"/>
</dbReference>
<keyword evidence="9" id="KW-1185">Reference proteome</keyword>
<dbReference type="HAMAP" id="MF_00073">
    <property type="entry name" value="NusB"/>
    <property type="match status" value="1"/>
</dbReference>
<keyword evidence="5 6" id="KW-0804">Transcription</keyword>
<keyword evidence="2 6" id="KW-0889">Transcription antitermination</keyword>
<protein>
    <recommendedName>
        <fullName evidence="6">Transcription antitermination protein NusB</fullName>
    </recommendedName>
    <alternativeName>
        <fullName evidence="6">Antitermination factor NusB</fullName>
    </alternativeName>
</protein>
<evidence type="ECO:0000256" key="4">
    <source>
        <dbReference type="ARBA" id="ARBA00023015"/>
    </source>
</evidence>
<dbReference type="EMBL" id="FUXU01000005">
    <property type="protein sequence ID" value="SKA47067.1"/>
    <property type="molecule type" value="Genomic_DNA"/>
</dbReference>
<dbReference type="OrthoDB" id="9789556at2"/>
<evidence type="ECO:0000256" key="2">
    <source>
        <dbReference type="ARBA" id="ARBA00022814"/>
    </source>
</evidence>
<keyword evidence="4 6" id="KW-0805">Transcription regulation</keyword>
<dbReference type="GO" id="GO:0031564">
    <property type="term" value="P:transcription antitermination"/>
    <property type="evidence" value="ECO:0007669"/>
    <property type="project" value="UniProtKB-KW"/>
</dbReference>
<dbReference type="NCBIfam" id="TIGR01951">
    <property type="entry name" value="nusB"/>
    <property type="match status" value="1"/>
</dbReference>
<evidence type="ECO:0000313" key="8">
    <source>
        <dbReference type="EMBL" id="SKA47067.1"/>
    </source>
</evidence>
<sequence>MKPAARRNARHFALQAIYSWQLTKGNVADIEAQFLSADNYEEEEHQAEEPRLRQPETDVDYFRDLFAGVVLNHQELDSKMRPYLSRPIQDLDEMEHALLRLAMYEMCKREDVPFKVVINEAIELAKRFGAEDSHKFVNGVLDKAVPTLRKK</sequence>
<evidence type="ECO:0000313" key="9">
    <source>
        <dbReference type="Proteomes" id="UP000190162"/>
    </source>
</evidence>
<comment type="function">
    <text evidence="6">Involved in transcription antitermination. Required for transcription of ribosomal RNA (rRNA) genes. Binds specifically to the boxA antiterminator sequence of the ribosomal RNA (rrn) operons.</text>
</comment>
<evidence type="ECO:0000256" key="5">
    <source>
        <dbReference type="ARBA" id="ARBA00023163"/>
    </source>
</evidence>
<name>A0A1T4U2Y9_9GAMM</name>
<keyword evidence="3 6" id="KW-0694">RNA-binding</keyword>
<evidence type="ECO:0000256" key="1">
    <source>
        <dbReference type="ARBA" id="ARBA00005952"/>
    </source>
</evidence>
<feature type="domain" description="NusB/RsmB/TIM44" evidence="7">
    <location>
        <begin position="7"/>
        <end position="144"/>
    </location>
</feature>
<evidence type="ECO:0000259" key="7">
    <source>
        <dbReference type="Pfam" id="PF01029"/>
    </source>
</evidence>
<dbReference type="Gene3D" id="1.10.940.10">
    <property type="entry name" value="NusB-like"/>
    <property type="match status" value="1"/>
</dbReference>
<dbReference type="Pfam" id="PF01029">
    <property type="entry name" value="NusB"/>
    <property type="match status" value="1"/>
</dbReference>
<evidence type="ECO:0000256" key="3">
    <source>
        <dbReference type="ARBA" id="ARBA00022884"/>
    </source>
</evidence>
<evidence type="ECO:0000256" key="6">
    <source>
        <dbReference type="HAMAP-Rule" id="MF_00073"/>
    </source>
</evidence>
<gene>
    <name evidence="6" type="primary">nusB</name>
    <name evidence="8" type="ORF">SAMN02745132_00629</name>
</gene>
<dbReference type="GO" id="GO:0006353">
    <property type="term" value="P:DNA-templated transcription termination"/>
    <property type="evidence" value="ECO:0007669"/>
    <property type="project" value="UniProtKB-UniRule"/>
</dbReference>
<dbReference type="InterPro" id="IPR011605">
    <property type="entry name" value="NusB_fam"/>
</dbReference>
<accession>A0A1T4U2Y9</accession>
<dbReference type="InterPro" id="IPR006027">
    <property type="entry name" value="NusB_RsmB_TIM44"/>
</dbReference>
<reference evidence="9" key="1">
    <citation type="submission" date="2017-02" db="EMBL/GenBank/DDBJ databases">
        <authorList>
            <person name="Varghese N."/>
            <person name="Submissions S."/>
        </authorList>
    </citation>
    <scope>NUCLEOTIDE SEQUENCE [LARGE SCALE GENOMIC DNA]</scope>
    <source>
        <strain evidence="9">DSM 22720</strain>
    </source>
</reference>
<comment type="similarity">
    <text evidence="1 6">Belongs to the NusB family.</text>
</comment>